<evidence type="ECO:0000256" key="2">
    <source>
        <dbReference type="ARBA" id="ARBA00023125"/>
    </source>
</evidence>
<dbReference type="SUPFAM" id="SSF46785">
    <property type="entry name" value="Winged helix' DNA-binding domain"/>
    <property type="match status" value="1"/>
</dbReference>
<dbReference type="GO" id="GO:0003677">
    <property type="term" value="F:DNA binding"/>
    <property type="evidence" value="ECO:0007669"/>
    <property type="project" value="UniProtKB-KW"/>
</dbReference>
<dbReference type="GO" id="GO:0006355">
    <property type="term" value="P:regulation of DNA-templated transcription"/>
    <property type="evidence" value="ECO:0007669"/>
    <property type="project" value="InterPro"/>
</dbReference>
<dbReference type="Proteomes" id="UP000253314">
    <property type="component" value="Unassembled WGS sequence"/>
</dbReference>
<name>A0A366XW34_9BACI</name>
<accession>A0A366XW34</accession>
<dbReference type="AlphaFoldDB" id="A0A366XW34"/>
<sequence>MAWLMFVKIWMVEKLSIHYFHPGDLFGECFERKTTMFTSKALENCTLGIINRRELEQFMRVEGSMALEFIKWIGLMYQHLQTKLRDLTLLGKQGALASTLIRIANMYGKREGNNLYIKKRFTNTEIADLIGSSRETVNRMLSQYKRDNILTFDEKSMVILDVESLKKICHCEDCPKSLCRL</sequence>
<keyword evidence="2" id="KW-0238">DNA-binding</keyword>
<keyword evidence="1" id="KW-0805">Transcription regulation</keyword>
<dbReference type="InterPro" id="IPR014710">
    <property type="entry name" value="RmlC-like_jellyroll"/>
</dbReference>
<reference evidence="6 7" key="1">
    <citation type="submission" date="2018-07" db="EMBL/GenBank/DDBJ databases">
        <title>Lottiidibacillus patelloidae gen. nov., sp. nov., isolated from the intestinal tract of a marine limpet and the reclassification of B. taeanensis BH030017T, B. algicola KMM 3737T and B. hwajinpoensis SW-72T as genus Lottiidibacillus.</title>
        <authorList>
            <person name="Liu R."/>
            <person name="Huang Z."/>
        </authorList>
    </citation>
    <scope>NUCLEOTIDE SEQUENCE [LARGE SCALE GENOMIC DNA]</scope>
    <source>
        <strain evidence="6 7">BH030017</strain>
    </source>
</reference>
<keyword evidence="3" id="KW-0010">Activator</keyword>
<evidence type="ECO:0000256" key="4">
    <source>
        <dbReference type="ARBA" id="ARBA00023163"/>
    </source>
</evidence>
<feature type="domain" description="HTH crp-type" evidence="5">
    <location>
        <begin position="90"/>
        <end position="163"/>
    </location>
</feature>
<protein>
    <submittedName>
        <fullName evidence="6">Crp/Fnr family transcriptional regulator</fullName>
    </submittedName>
</protein>
<dbReference type="InterPro" id="IPR036388">
    <property type="entry name" value="WH-like_DNA-bd_sf"/>
</dbReference>
<dbReference type="SMART" id="SM00419">
    <property type="entry name" value="HTH_CRP"/>
    <property type="match status" value="1"/>
</dbReference>
<dbReference type="InterPro" id="IPR036390">
    <property type="entry name" value="WH_DNA-bd_sf"/>
</dbReference>
<dbReference type="PRINTS" id="PR00034">
    <property type="entry name" value="HTHCRP"/>
</dbReference>
<evidence type="ECO:0000313" key="6">
    <source>
        <dbReference type="EMBL" id="RBW68353.1"/>
    </source>
</evidence>
<dbReference type="Gene3D" id="2.60.120.10">
    <property type="entry name" value="Jelly Rolls"/>
    <property type="match status" value="1"/>
</dbReference>
<keyword evidence="4" id="KW-0804">Transcription</keyword>
<dbReference type="Gene3D" id="1.10.10.10">
    <property type="entry name" value="Winged helix-like DNA-binding domain superfamily/Winged helix DNA-binding domain"/>
    <property type="match status" value="1"/>
</dbReference>
<dbReference type="InterPro" id="IPR012318">
    <property type="entry name" value="HTH_CRP"/>
</dbReference>
<evidence type="ECO:0000259" key="5">
    <source>
        <dbReference type="PROSITE" id="PS51063"/>
    </source>
</evidence>
<evidence type="ECO:0000313" key="7">
    <source>
        <dbReference type="Proteomes" id="UP000253314"/>
    </source>
</evidence>
<dbReference type="PROSITE" id="PS51063">
    <property type="entry name" value="HTH_CRP_2"/>
    <property type="match status" value="1"/>
</dbReference>
<dbReference type="SUPFAM" id="SSF51206">
    <property type="entry name" value="cAMP-binding domain-like"/>
    <property type="match status" value="1"/>
</dbReference>
<evidence type="ECO:0000256" key="3">
    <source>
        <dbReference type="ARBA" id="ARBA00023159"/>
    </source>
</evidence>
<dbReference type="Pfam" id="PF13545">
    <property type="entry name" value="HTH_Crp_2"/>
    <property type="match status" value="1"/>
</dbReference>
<gene>
    <name evidence="6" type="ORF">DS031_16945</name>
</gene>
<dbReference type="EMBL" id="QOCW01000021">
    <property type="protein sequence ID" value="RBW68353.1"/>
    <property type="molecule type" value="Genomic_DNA"/>
</dbReference>
<organism evidence="6 7">
    <name type="scientific">Bacillus taeanensis</name>
    <dbReference type="NCBI Taxonomy" id="273032"/>
    <lineage>
        <taxon>Bacteria</taxon>
        <taxon>Bacillati</taxon>
        <taxon>Bacillota</taxon>
        <taxon>Bacilli</taxon>
        <taxon>Bacillales</taxon>
        <taxon>Bacillaceae</taxon>
        <taxon>Bacillus</taxon>
    </lineage>
</organism>
<keyword evidence="7" id="KW-1185">Reference proteome</keyword>
<dbReference type="OrthoDB" id="9810708at2"/>
<comment type="caution">
    <text evidence="6">The sequence shown here is derived from an EMBL/GenBank/DDBJ whole genome shotgun (WGS) entry which is preliminary data.</text>
</comment>
<dbReference type="InterPro" id="IPR018490">
    <property type="entry name" value="cNMP-bd_dom_sf"/>
</dbReference>
<evidence type="ECO:0000256" key="1">
    <source>
        <dbReference type="ARBA" id="ARBA00023015"/>
    </source>
</evidence>
<proteinExistence type="predicted"/>